<dbReference type="GO" id="GO:0000150">
    <property type="term" value="F:DNA strand exchange activity"/>
    <property type="evidence" value="ECO:0007669"/>
    <property type="project" value="InterPro"/>
</dbReference>
<dbReference type="InterPro" id="IPR050639">
    <property type="entry name" value="SSR_resolvase"/>
</dbReference>
<dbReference type="PROSITE" id="PS51736">
    <property type="entry name" value="RECOMBINASES_3"/>
    <property type="match status" value="1"/>
</dbReference>
<dbReference type="SMART" id="SM00857">
    <property type="entry name" value="Resolvase"/>
    <property type="match status" value="1"/>
</dbReference>
<dbReference type="AlphaFoldDB" id="A0AAW5N2D6"/>
<dbReference type="PANTHER" id="PTHR30461:SF19">
    <property type="entry name" value="SITE-SPECIFIC RECOMBINASE RESOLVASE FAMILY"/>
    <property type="match status" value="1"/>
</dbReference>
<accession>A0AAW5N2D6</accession>
<dbReference type="GO" id="GO:0003677">
    <property type="term" value="F:DNA binding"/>
    <property type="evidence" value="ECO:0007669"/>
    <property type="project" value="InterPro"/>
</dbReference>
<dbReference type="SUPFAM" id="SSF53041">
    <property type="entry name" value="Resolvase-like"/>
    <property type="match status" value="1"/>
</dbReference>
<dbReference type="RefSeq" id="WP_258335987.1">
    <property type="nucleotide sequence ID" value="NZ_JANRHJ010000012.1"/>
</dbReference>
<keyword evidence="3" id="KW-1185">Reference proteome</keyword>
<dbReference type="CDD" id="cd03768">
    <property type="entry name" value="SR_ResInv"/>
    <property type="match status" value="1"/>
</dbReference>
<proteinExistence type="predicted"/>
<evidence type="ECO:0000313" key="3">
    <source>
        <dbReference type="Proteomes" id="UP001204579"/>
    </source>
</evidence>
<dbReference type="Proteomes" id="UP001204579">
    <property type="component" value="Unassembled WGS sequence"/>
</dbReference>
<dbReference type="EMBL" id="JANRHJ010000012">
    <property type="protein sequence ID" value="MCR8874542.1"/>
    <property type="molecule type" value="Genomic_DNA"/>
</dbReference>
<dbReference type="PANTHER" id="PTHR30461">
    <property type="entry name" value="DNA-INVERTASE FROM LAMBDOID PROPHAGE"/>
    <property type="match status" value="1"/>
</dbReference>
<dbReference type="Pfam" id="PF00239">
    <property type="entry name" value="Resolvase"/>
    <property type="match status" value="1"/>
</dbReference>
<feature type="domain" description="Resolvase/invertase-type recombinase catalytic" evidence="1">
    <location>
        <begin position="2"/>
        <end position="151"/>
    </location>
</feature>
<dbReference type="InterPro" id="IPR006119">
    <property type="entry name" value="Resolv_N"/>
</dbReference>
<organism evidence="2 3">
    <name type="scientific">Phocaeicola barnesiae</name>
    <dbReference type="NCBI Taxonomy" id="376804"/>
    <lineage>
        <taxon>Bacteria</taxon>
        <taxon>Pseudomonadati</taxon>
        <taxon>Bacteroidota</taxon>
        <taxon>Bacteroidia</taxon>
        <taxon>Bacteroidales</taxon>
        <taxon>Bacteroidaceae</taxon>
        <taxon>Phocaeicola</taxon>
    </lineage>
</organism>
<dbReference type="Gene3D" id="3.40.50.1390">
    <property type="entry name" value="Resolvase, N-terminal catalytic domain"/>
    <property type="match status" value="1"/>
</dbReference>
<dbReference type="InterPro" id="IPR036162">
    <property type="entry name" value="Resolvase-like_N_sf"/>
</dbReference>
<gene>
    <name evidence="2" type="ORF">NW209_11030</name>
</gene>
<comment type="caution">
    <text evidence="2">The sequence shown here is derived from an EMBL/GenBank/DDBJ whole genome shotgun (WGS) entry which is preliminary data.</text>
</comment>
<reference evidence="2 3" key="1">
    <citation type="submission" date="2022-08" db="EMBL/GenBank/DDBJ databases">
        <authorList>
            <person name="Zeman M."/>
            <person name="Kubasova T."/>
        </authorList>
    </citation>
    <scope>NUCLEOTIDE SEQUENCE [LARGE SCALE GENOMIC DNA]</scope>
    <source>
        <strain evidence="2 3">ET62</strain>
    </source>
</reference>
<evidence type="ECO:0000313" key="2">
    <source>
        <dbReference type="EMBL" id="MCR8874542.1"/>
    </source>
</evidence>
<sequence length="219" mass="25215">MKVVLFARVSTNIQDYDRQINELTGLAKRNGWKIAASFSEKVSGAKKNNERTELLRMVEYVEANHINKVVVTELSRLGRDTLQVLEVIEMLNAKGISLYIQNYNIETLTDDGKVNPMSQFLITILAEVARMERKTIKERMDSGYQNFRANGGLVGRKQGYRKSDEAMKEEYAEEIRLLKRGYSLRNVSKLTHTSINTLRKLAIKFLLNYSSIASKRRQF</sequence>
<name>A0AAW5N2D6_9BACT</name>
<evidence type="ECO:0000259" key="1">
    <source>
        <dbReference type="PROSITE" id="PS51736"/>
    </source>
</evidence>
<protein>
    <submittedName>
        <fullName evidence="2">Recombinase family protein</fullName>
    </submittedName>
</protein>